<evidence type="ECO:0000313" key="4">
    <source>
        <dbReference type="Proteomes" id="UP001054902"/>
    </source>
</evidence>
<keyword evidence="1" id="KW-0479">Metal-binding</keyword>
<comment type="caution">
    <text evidence="3">The sequence shown here is derived from an EMBL/GenBank/DDBJ whole genome shotgun (WGS) entry which is preliminary data.</text>
</comment>
<dbReference type="GO" id="GO:0003676">
    <property type="term" value="F:nucleic acid binding"/>
    <property type="evidence" value="ECO:0007669"/>
    <property type="project" value="InterPro"/>
</dbReference>
<evidence type="ECO:0000313" key="3">
    <source>
        <dbReference type="EMBL" id="GFH44563.1"/>
    </source>
</evidence>
<keyword evidence="1" id="KW-0862">Zinc</keyword>
<keyword evidence="4" id="KW-1185">Reference proteome</keyword>
<keyword evidence="1" id="KW-0863">Zinc-finger</keyword>
<sequence>MKNNCFHCGLEGHQTSDCPKRDEPQTAEGKEVQKAFFRSRKEWNRKHGKVKHRKESPIEHYSNLKSYLLHIPSFHHQEGKFQDPNRLFSQIPCPHIEHVRLQKAISISKAHREFFNIFIQKLKSILVSKFQSIDHDVDYNRLIKSYRNKNDYNPWTQDLNNAVKKGEPADFSNEQKNRMYTLQKLDTRTRYLYLLMMDDNIIADRLRQMLLDKLQQGLDGPMSVNVCSIGGGPGYEHVAVWIVLLFLINMNKTIEVPNVKMNTTVFDLFGEWKDMAQSIENGLAESIHEIQNEAIATSIFQSGGMSMKLCDIRESLDSTKINKDLLTSLECVDIICFSFVIHENSSFILTKDKSEVQGAILDILKKARIGTFIVFIDSNNFCWEPLKTSAKEYGWEFFGASERKCRIIHGPKEYVLMQRMSKQ</sequence>
<dbReference type="SMART" id="SM00343">
    <property type="entry name" value="ZnF_C2HC"/>
    <property type="match status" value="1"/>
</dbReference>
<reference evidence="3 4" key="1">
    <citation type="journal article" date="2021" name="Sci. Rep.">
        <title>The genome of the diatom Chaetoceros tenuissimus carries an ancient integrated fragment of an extant virus.</title>
        <authorList>
            <person name="Hongo Y."/>
            <person name="Kimura K."/>
            <person name="Takaki Y."/>
            <person name="Yoshida Y."/>
            <person name="Baba S."/>
            <person name="Kobayashi G."/>
            <person name="Nagasaki K."/>
            <person name="Hano T."/>
            <person name="Tomaru Y."/>
        </authorList>
    </citation>
    <scope>NUCLEOTIDE SEQUENCE [LARGE SCALE GENOMIC DNA]</scope>
    <source>
        <strain evidence="3 4">NIES-3715</strain>
    </source>
</reference>
<feature type="domain" description="CCHC-type" evidence="2">
    <location>
        <begin position="5"/>
        <end position="20"/>
    </location>
</feature>
<dbReference type="EMBL" id="BLLK01000020">
    <property type="protein sequence ID" value="GFH44563.1"/>
    <property type="molecule type" value="Genomic_DNA"/>
</dbReference>
<evidence type="ECO:0000256" key="1">
    <source>
        <dbReference type="PROSITE-ProRule" id="PRU00047"/>
    </source>
</evidence>
<dbReference type="PROSITE" id="PS50158">
    <property type="entry name" value="ZF_CCHC"/>
    <property type="match status" value="1"/>
</dbReference>
<dbReference type="Proteomes" id="UP001054902">
    <property type="component" value="Unassembled WGS sequence"/>
</dbReference>
<protein>
    <recommendedName>
        <fullName evidence="2">CCHC-type domain-containing protein</fullName>
    </recommendedName>
</protein>
<dbReference type="SUPFAM" id="SSF57756">
    <property type="entry name" value="Retrovirus zinc finger-like domains"/>
    <property type="match status" value="1"/>
</dbReference>
<dbReference type="AlphaFoldDB" id="A0AAD3CFA0"/>
<dbReference type="InterPro" id="IPR001878">
    <property type="entry name" value="Znf_CCHC"/>
</dbReference>
<name>A0AAD3CFA0_9STRA</name>
<evidence type="ECO:0000259" key="2">
    <source>
        <dbReference type="PROSITE" id="PS50158"/>
    </source>
</evidence>
<accession>A0AAD3CFA0</accession>
<organism evidence="3 4">
    <name type="scientific">Chaetoceros tenuissimus</name>
    <dbReference type="NCBI Taxonomy" id="426638"/>
    <lineage>
        <taxon>Eukaryota</taxon>
        <taxon>Sar</taxon>
        <taxon>Stramenopiles</taxon>
        <taxon>Ochrophyta</taxon>
        <taxon>Bacillariophyta</taxon>
        <taxon>Coscinodiscophyceae</taxon>
        <taxon>Chaetocerotophycidae</taxon>
        <taxon>Chaetocerotales</taxon>
        <taxon>Chaetocerotaceae</taxon>
        <taxon>Chaetoceros</taxon>
    </lineage>
</organism>
<proteinExistence type="predicted"/>
<dbReference type="GO" id="GO:0008270">
    <property type="term" value="F:zinc ion binding"/>
    <property type="evidence" value="ECO:0007669"/>
    <property type="project" value="UniProtKB-KW"/>
</dbReference>
<gene>
    <name evidence="3" type="ORF">CTEN210_01037</name>
</gene>
<dbReference type="InterPro" id="IPR036875">
    <property type="entry name" value="Znf_CCHC_sf"/>
</dbReference>